<evidence type="ECO:0000313" key="1">
    <source>
        <dbReference type="EMBL" id="MFC0626746.1"/>
    </source>
</evidence>
<dbReference type="GO" id="GO:0003677">
    <property type="term" value="F:DNA binding"/>
    <property type="evidence" value="ECO:0007669"/>
    <property type="project" value="UniProtKB-KW"/>
</dbReference>
<evidence type="ECO:0000313" key="2">
    <source>
        <dbReference type="Proteomes" id="UP001589890"/>
    </source>
</evidence>
<dbReference type="RefSeq" id="WP_380050709.1">
    <property type="nucleotide sequence ID" value="NZ_JBHLTC010000029.1"/>
</dbReference>
<dbReference type="InterPro" id="IPR009351">
    <property type="entry name" value="AlkZ-like"/>
</dbReference>
<name>A0ABV6QQ30_9ACTN</name>
<keyword evidence="2" id="KW-1185">Reference proteome</keyword>
<dbReference type="EMBL" id="JBHLTC010000029">
    <property type="protein sequence ID" value="MFC0626746.1"/>
    <property type="molecule type" value="Genomic_DNA"/>
</dbReference>
<sequence length="393" mass="42823">MQKIDVTERRARLGRRHRLAPSVQAANPLEATEALVVLHATDQATVHLSAAARTGAASPEPLEQALYDDRTVLRMLGMRRTVFVVPTSLAPVVHSACAVDIAAKQRKLLVKHLTEAGVDSAAEWLASVEASTAKALRARGSAVASELADDEPRLRTRLSMAEGKAYAAQPYVTSRVLFQLAVDGLIVRGRPVGTWLSAQHRWSPVETWLPDGLDTGLPAEEARAELTRRWLASFGPGTLADLQWWTGWNGGQTKKALAAVQAVQVDLPDSGTTGWVLPGDEDPVEPVEPWVAMLPALDPTPMGWKERDWYLGEHKAQLFDTMGNVGPSIWCDGQIVGGWGQSATGEVRYRILTDIGQEATAAIEAEAARWTTWLDGTRVTPRFRTPLERELSA</sequence>
<dbReference type="PANTHER" id="PTHR38479:SF2">
    <property type="entry name" value="WINGED HELIX DNA-BINDING DOMAIN-CONTAINING PROTEIN"/>
    <property type="match status" value="1"/>
</dbReference>
<comment type="caution">
    <text evidence="1">The sequence shown here is derived from an EMBL/GenBank/DDBJ whole genome shotgun (WGS) entry which is preliminary data.</text>
</comment>
<dbReference type="PANTHER" id="PTHR38479">
    <property type="entry name" value="LMO0824 PROTEIN"/>
    <property type="match status" value="1"/>
</dbReference>
<keyword evidence="1" id="KW-0238">DNA-binding</keyword>
<protein>
    <submittedName>
        <fullName evidence="1">Winged helix DNA-binding domain-containing protein</fullName>
    </submittedName>
</protein>
<accession>A0ABV6QQ30</accession>
<proteinExistence type="predicted"/>
<reference evidence="1 2" key="1">
    <citation type="submission" date="2024-09" db="EMBL/GenBank/DDBJ databases">
        <authorList>
            <person name="Sun Q."/>
            <person name="Mori K."/>
        </authorList>
    </citation>
    <scope>NUCLEOTIDE SEQUENCE [LARGE SCALE GENOMIC DNA]</scope>
    <source>
        <strain evidence="1 2">CGMCC 1.15906</strain>
    </source>
</reference>
<gene>
    <name evidence="1" type="ORF">ACFFGN_21880</name>
</gene>
<dbReference type="Proteomes" id="UP001589890">
    <property type="component" value="Unassembled WGS sequence"/>
</dbReference>
<dbReference type="Pfam" id="PF06224">
    <property type="entry name" value="AlkZ-like"/>
    <property type="match status" value="1"/>
</dbReference>
<organism evidence="1 2">
    <name type="scientific">Kribbella deserti</name>
    <dbReference type="NCBI Taxonomy" id="1926257"/>
    <lineage>
        <taxon>Bacteria</taxon>
        <taxon>Bacillati</taxon>
        <taxon>Actinomycetota</taxon>
        <taxon>Actinomycetes</taxon>
        <taxon>Propionibacteriales</taxon>
        <taxon>Kribbellaceae</taxon>
        <taxon>Kribbella</taxon>
    </lineage>
</organism>